<evidence type="ECO:0000256" key="4">
    <source>
        <dbReference type="ARBA" id="ARBA00022679"/>
    </source>
</evidence>
<evidence type="ECO:0000256" key="1">
    <source>
        <dbReference type="ARBA" id="ARBA00009776"/>
    </source>
</evidence>
<sequence>MSQPGLWPRFISLEGGEGVGKSTNLAAMAELLRATGRELVVTREPGGTPLAEDIRQLLLAPRNEAVAADAELLLLFAARAQHWQQVILPALRRGAWVLCDRFVDATYAYQGAGRGLDTALIDRLAELVLQGQGPALTLLLDVDVATGLARAQQRAALDRFEQEQLSFFERVRAAYLVRAQAEPERIRRIDASQPLAQVQADVAAVMAAYIEMCE</sequence>
<evidence type="ECO:0000256" key="3">
    <source>
        <dbReference type="ARBA" id="ARBA00017144"/>
    </source>
</evidence>
<dbReference type="GO" id="GO:0005829">
    <property type="term" value="C:cytosol"/>
    <property type="evidence" value="ECO:0007669"/>
    <property type="project" value="TreeGrafter"/>
</dbReference>
<dbReference type="GO" id="GO:0006233">
    <property type="term" value="P:dTDP biosynthetic process"/>
    <property type="evidence" value="ECO:0007669"/>
    <property type="project" value="InterPro"/>
</dbReference>
<dbReference type="GO" id="GO:0006235">
    <property type="term" value="P:dTTP biosynthetic process"/>
    <property type="evidence" value="ECO:0007669"/>
    <property type="project" value="UniProtKB-UniRule"/>
</dbReference>
<dbReference type="RefSeq" id="WP_116207942.1">
    <property type="nucleotide sequence ID" value="NZ_QUNR01000002.1"/>
</dbReference>
<evidence type="ECO:0000256" key="12">
    <source>
        <dbReference type="HAMAP-Rule" id="MF_00165"/>
    </source>
</evidence>
<dbReference type="OrthoDB" id="9774907at2"/>
<dbReference type="InterPro" id="IPR018094">
    <property type="entry name" value="Thymidylate_kinase"/>
</dbReference>
<dbReference type="GO" id="GO:0004798">
    <property type="term" value="F:dTMP kinase activity"/>
    <property type="evidence" value="ECO:0007669"/>
    <property type="project" value="UniProtKB-UniRule"/>
</dbReference>
<dbReference type="GO" id="GO:0005524">
    <property type="term" value="F:ATP binding"/>
    <property type="evidence" value="ECO:0007669"/>
    <property type="project" value="UniProtKB-UniRule"/>
</dbReference>
<proteinExistence type="inferred from homology"/>
<evidence type="ECO:0000256" key="8">
    <source>
        <dbReference type="ARBA" id="ARBA00022840"/>
    </source>
</evidence>
<accession>A0A3E0H5W4</accession>
<keyword evidence="5 12" id="KW-0545">Nucleotide biosynthesis</keyword>
<comment type="similarity">
    <text evidence="1 12">Belongs to the thymidylate kinase family.</text>
</comment>
<evidence type="ECO:0000256" key="6">
    <source>
        <dbReference type="ARBA" id="ARBA00022741"/>
    </source>
</evidence>
<dbReference type="EMBL" id="QUNR01000002">
    <property type="protein sequence ID" value="REH38923.1"/>
    <property type="molecule type" value="Genomic_DNA"/>
</dbReference>
<dbReference type="Pfam" id="PF02223">
    <property type="entry name" value="Thymidylate_kin"/>
    <property type="match status" value="1"/>
</dbReference>
<dbReference type="PANTHER" id="PTHR10344">
    <property type="entry name" value="THYMIDYLATE KINASE"/>
    <property type="match status" value="1"/>
</dbReference>
<keyword evidence="15" id="KW-1185">Reference proteome</keyword>
<keyword evidence="8 12" id="KW-0067">ATP-binding</keyword>
<feature type="binding site" evidence="12">
    <location>
        <begin position="15"/>
        <end position="22"/>
    </location>
    <ligand>
        <name>ATP</name>
        <dbReference type="ChEBI" id="CHEBI:30616"/>
    </ligand>
</feature>
<comment type="catalytic activity">
    <reaction evidence="10 12">
        <text>dTMP + ATP = dTDP + ADP</text>
        <dbReference type="Rhea" id="RHEA:13517"/>
        <dbReference type="ChEBI" id="CHEBI:30616"/>
        <dbReference type="ChEBI" id="CHEBI:58369"/>
        <dbReference type="ChEBI" id="CHEBI:63528"/>
        <dbReference type="ChEBI" id="CHEBI:456216"/>
        <dbReference type="EC" id="2.7.4.9"/>
    </reaction>
</comment>
<evidence type="ECO:0000256" key="5">
    <source>
        <dbReference type="ARBA" id="ARBA00022727"/>
    </source>
</evidence>
<dbReference type="NCBIfam" id="TIGR00041">
    <property type="entry name" value="DTMP_kinase"/>
    <property type="match status" value="1"/>
</dbReference>
<evidence type="ECO:0000256" key="11">
    <source>
        <dbReference type="ARBA" id="ARBA00057735"/>
    </source>
</evidence>
<keyword evidence="4 12" id="KW-0808">Transferase</keyword>
<dbReference type="HAMAP" id="MF_00165">
    <property type="entry name" value="Thymidylate_kinase"/>
    <property type="match status" value="1"/>
</dbReference>
<comment type="function">
    <text evidence="11 12">Phosphorylation of dTMP to form dTDP in both de novo and salvage pathways of dTTP synthesis.</text>
</comment>
<comment type="caution">
    <text evidence="14">The sequence shown here is derived from an EMBL/GenBank/DDBJ whole genome shotgun (WGS) entry which is preliminary data.</text>
</comment>
<evidence type="ECO:0000256" key="7">
    <source>
        <dbReference type="ARBA" id="ARBA00022777"/>
    </source>
</evidence>
<dbReference type="CDD" id="cd01672">
    <property type="entry name" value="TMPK"/>
    <property type="match status" value="1"/>
</dbReference>
<dbReference type="SUPFAM" id="SSF52540">
    <property type="entry name" value="P-loop containing nucleoside triphosphate hydrolases"/>
    <property type="match status" value="1"/>
</dbReference>
<gene>
    <name evidence="12" type="primary">tmk</name>
    <name evidence="14" type="ORF">DFR26_1091</name>
</gene>
<keyword evidence="6 12" id="KW-0547">Nucleotide-binding</keyword>
<dbReference type="AlphaFoldDB" id="A0A3E0H5W4"/>
<evidence type="ECO:0000256" key="2">
    <source>
        <dbReference type="ARBA" id="ARBA00012980"/>
    </source>
</evidence>
<evidence type="ECO:0000256" key="10">
    <source>
        <dbReference type="ARBA" id="ARBA00048743"/>
    </source>
</evidence>
<protein>
    <recommendedName>
        <fullName evidence="3 12">Thymidylate kinase</fullName>
        <ecNumber evidence="2 12">2.7.4.9</ecNumber>
    </recommendedName>
    <alternativeName>
        <fullName evidence="9 12">dTMP kinase</fullName>
    </alternativeName>
</protein>
<dbReference type="PANTHER" id="PTHR10344:SF4">
    <property type="entry name" value="UMP-CMP KINASE 2, MITOCHONDRIAL"/>
    <property type="match status" value="1"/>
</dbReference>
<dbReference type="InterPro" id="IPR027417">
    <property type="entry name" value="P-loop_NTPase"/>
</dbReference>
<evidence type="ECO:0000259" key="13">
    <source>
        <dbReference type="Pfam" id="PF02223"/>
    </source>
</evidence>
<keyword evidence="7 12" id="KW-0418">Kinase</keyword>
<dbReference type="InterPro" id="IPR039430">
    <property type="entry name" value="Thymidylate_kin-like_dom"/>
</dbReference>
<evidence type="ECO:0000313" key="14">
    <source>
        <dbReference type="EMBL" id="REH38923.1"/>
    </source>
</evidence>
<dbReference type="EC" id="2.7.4.9" evidence="2 12"/>
<feature type="domain" description="Thymidylate kinase-like" evidence="13">
    <location>
        <begin position="13"/>
        <end position="201"/>
    </location>
</feature>
<evidence type="ECO:0000313" key="15">
    <source>
        <dbReference type="Proteomes" id="UP000256774"/>
    </source>
</evidence>
<dbReference type="Gene3D" id="3.40.50.300">
    <property type="entry name" value="P-loop containing nucleotide triphosphate hydrolases"/>
    <property type="match status" value="1"/>
</dbReference>
<name>A0A3E0H5W4_9GAMM</name>
<dbReference type="FunFam" id="3.40.50.300:FF:000225">
    <property type="entry name" value="Thymidylate kinase"/>
    <property type="match status" value="1"/>
</dbReference>
<reference evidence="14 15" key="1">
    <citation type="submission" date="2018-08" db="EMBL/GenBank/DDBJ databases">
        <title>Genomic Encyclopedia of Type Strains, Phase IV (KMG-IV): sequencing the most valuable type-strain genomes for metagenomic binning, comparative biology and taxonomic classification.</title>
        <authorList>
            <person name="Goeker M."/>
        </authorList>
    </citation>
    <scope>NUCLEOTIDE SEQUENCE [LARGE SCALE GENOMIC DNA]</scope>
    <source>
        <strain evidence="14 15">DSM 26022</strain>
    </source>
</reference>
<dbReference type="GO" id="GO:0006227">
    <property type="term" value="P:dUDP biosynthetic process"/>
    <property type="evidence" value="ECO:0007669"/>
    <property type="project" value="TreeGrafter"/>
</dbReference>
<organism evidence="14 15">
    <name type="scientific">Paraperlucidibaca baekdonensis</name>
    <dbReference type="NCBI Taxonomy" id="748120"/>
    <lineage>
        <taxon>Bacteria</taxon>
        <taxon>Pseudomonadati</taxon>
        <taxon>Pseudomonadota</taxon>
        <taxon>Gammaproteobacteria</taxon>
        <taxon>Moraxellales</taxon>
        <taxon>Moraxellaceae</taxon>
        <taxon>Paraperlucidibaca</taxon>
    </lineage>
</organism>
<evidence type="ECO:0000256" key="9">
    <source>
        <dbReference type="ARBA" id="ARBA00029962"/>
    </source>
</evidence>
<dbReference type="Proteomes" id="UP000256774">
    <property type="component" value="Unassembled WGS sequence"/>
</dbReference>